<reference evidence="2 3" key="1">
    <citation type="submission" date="2010-10" db="EMBL/GenBank/DDBJ databases">
        <authorList>
            <consortium name="The Broad Institute Genome Sequencing Platform"/>
            <person name="Ward D."/>
            <person name="Earl A."/>
            <person name="Feldgarden M."/>
            <person name="Young S.K."/>
            <person name="Gargeya S."/>
            <person name="Zeng Q."/>
            <person name="Alvarado L."/>
            <person name="Berlin A."/>
            <person name="Bochicchio J."/>
            <person name="Chapman S.B."/>
            <person name="Chen Z."/>
            <person name="Freedman E."/>
            <person name="Gellesch M."/>
            <person name="Goldberg J."/>
            <person name="Griggs A."/>
            <person name="Gujja S."/>
            <person name="Heilman E."/>
            <person name="Heiman D."/>
            <person name="Howarth C."/>
            <person name="Mehta T."/>
            <person name="Neiman D."/>
            <person name="Pearson M."/>
            <person name="Roberts A."/>
            <person name="Saif S."/>
            <person name="Shea T."/>
            <person name="Shenoy N."/>
            <person name="Sisk P."/>
            <person name="Stolte C."/>
            <person name="Sykes S."/>
            <person name="White J."/>
            <person name="Yandava C."/>
            <person name="Allen-Vercoe E."/>
            <person name="Sibley C."/>
            <person name="Ambrose C.E."/>
            <person name="Strauss J."/>
            <person name="Daigneault M."/>
            <person name="Haas B."/>
            <person name="Nusbaum C."/>
            <person name="Birren B."/>
        </authorList>
    </citation>
    <scope>NUCLEOTIDE SEQUENCE [LARGE SCALE GENOMIC DNA]</scope>
    <source>
        <strain evidence="2 3">3_1_6</strain>
    </source>
</reference>
<dbReference type="HOGENOM" id="CLU_1122867_0_0_7"/>
<dbReference type="STRING" id="563192.HMPREF0179_01830"/>
<dbReference type="CDD" id="cd00093">
    <property type="entry name" value="HTH_XRE"/>
    <property type="match status" value="1"/>
</dbReference>
<dbReference type="SUPFAM" id="SSF51306">
    <property type="entry name" value="LexA/Signal peptidase"/>
    <property type="match status" value="1"/>
</dbReference>
<dbReference type="Proteomes" id="UP000006034">
    <property type="component" value="Unassembled WGS sequence"/>
</dbReference>
<dbReference type="OrthoDB" id="1524186at2"/>
<dbReference type="InterPro" id="IPR036286">
    <property type="entry name" value="LexA/Signal_pep-like_sf"/>
</dbReference>
<dbReference type="EMBL" id="ADCP02000003">
    <property type="protein sequence ID" value="EFV44348.2"/>
    <property type="molecule type" value="Genomic_DNA"/>
</dbReference>
<comment type="caution">
    <text evidence="2">The sequence shown here is derived from an EMBL/GenBank/DDBJ whole genome shotgun (WGS) entry which is preliminary data.</text>
</comment>
<dbReference type="Gene3D" id="1.10.260.40">
    <property type="entry name" value="lambda repressor-like DNA-binding domains"/>
    <property type="match status" value="1"/>
</dbReference>
<dbReference type="eggNOG" id="COG1396">
    <property type="taxonomic scope" value="Bacteria"/>
</dbReference>
<dbReference type="Pfam" id="PF12844">
    <property type="entry name" value="HTH_19"/>
    <property type="match status" value="1"/>
</dbReference>
<dbReference type="SMART" id="SM00530">
    <property type="entry name" value="HTH_XRE"/>
    <property type="match status" value="1"/>
</dbReference>
<dbReference type="InterPro" id="IPR010982">
    <property type="entry name" value="Lambda_DNA-bd_dom_sf"/>
</dbReference>
<proteinExistence type="predicted"/>
<protein>
    <recommendedName>
        <fullName evidence="1">HTH cro/C1-type domain-containing protein</fullName>
    </recommendedName>
</protein>
<dbReference type="SUPFAM" id="SSF47413">
    <property type="entry name" value="lambda repressor-like DNA-binding domains"/>
    <property type="match status" value="1"/>
</dbReference>
<sequence>MSFGKRLKSLLAKKRQSQMDFALRLGITRSRLCNYINDRSEPDYATLCTIAEALQVSVDYLLGRNGIQDSDFQGSRIFSDFIIGREKPASEGMTVWIPLYLSRSETLEEPPVPSGWLRETSSFVQTGEFRQPYAIIVGDDSMAPEIMPGDIAYIQPCFIYHPFMEQNLGRDLFGVRLDAGDAVGTSLKRCCVQSNLLIFYSNNVKYSPVILDMNKILFVPLIGKVVSIWRSYLDSDMLERIREADDD</sequence>
<dbReference type="Gene3D" id="2.10.109.10">
    <property type="entry name" value="Umud Fragment, subunit A"/>
    <property type="match status" value="1"/>
</dbReference>
<accession>E5Y6L7</accession>
<evidence type="ECO:0000313" key="2">
    <source>
        <dbReference type="EMBL" id="EFV44348.2"/>
    </source>
</evidence>
<dbReference type="InterPro" id="IPR001387">
    <property type="entry name" value="Cro/C1-type_HTH"/>
</dbReference>
<dbReference type="PROSITE" id="PS50943">
    <property type="entry name" value="HTH_CROC1"/>
    <property type="match status" value="1"/>
</dbReference>
<evidence type="ECO:0000259" key="1">
    <source>
        <dbReference type="PROSITE" id="PS50943"/>
    </source>
</evidence>
<keyword evidence="3" id="KW-1185">Reference proteome</keyword>
<reference evidence="2 3" key="2">
    <citation type="submission" date="2013-04" db="EMBL/GenBank/DDBJ databases">
        <title>The Genome Sequence of Bilophila wadsworthia 3_1_6.</title>
        <authorList>
            <consortium name="The Broad Institute Genomics Platform"/>
            <person name="Earl A."/>
            <person name="Ward D."/>
            <person name="Feldgarden M."/>
            <person name="Gevers D."/>
            <person name="Sibley C."/>
            <person name="Strauss J."/>
            <person name="Allen-Vercoe E."/>
            <person name="Walker B."/>
            <person name="Young S."/>
            <person name="Zeng Q."/>
            <person name="Gargeya S."/>
            <person name="Fitzgerald M."/>
            <person name="Haas B."/>
            <person name="Abouelleil A."/>
            <person name="Allen A.W."/>
            <person name="Alvarado L."/>
            <person name="Arachchi H.M."/>
            <person name="Berlin A.M."/>
            <person name="Chapman S.B."/>
            <person name="Gainer-Dewar J."/>
            <person name="Goldberg J."/>
            <person name="Griggs A."/>
            <person name="Gujja S."/>
            <person name="Hansen M."/>
            <person name="Howarth C."/>
            <person name="Imamovic A."/>
            <person name="Ireland A."/>
            <person name="Larimer J."/>
            <person name="McCowan C."/>
            <person name="Murphy C."/>
            <person name="Pearson M."/>
            <person name="Poon T.W."/>
            <person name="Priest M."/>
            <person name="Roberts A."/>
            <person name="Saif S."/>
            <person name="Shea T."/>
            <person name="Sisk P."/>
            <person name="Sykes S."/>
            <person name="Wortman J."/>
            <person name="Nusbaum C."/>
            <person name="Birren B."/>
        </authorList>
    </citation>
    <scope>NUCLEOTIDE SEQUENCE [LARGE SCALE GENOMIC DNA]</scope>
    <source>
        <strain evidence="2 3">3_1_6</strain>
    </source>
</reference>
<dbReference type="GO" id="GO:0003677">
    <property type="term" value="F:DNA binding"/>
    <property type="evidence" value="ECO:0007669"/>
    <property type="project" value="InterPro"/>
</dbReference>
<dbReference type="RefSeq" id="WP_009367937.1">
    <property type="nucleotide sequence ID" value="NZ_KE150240.1"/>
</dbReference>
<dbReference type="AlphaFoldDB" id="E5Y6L7"/>
<evidence type="ECO:0000313" key="3">
    <source>
        <dbReference type="Proteomes" id="UP000006034"/>
    </source>
</evidence>
<organism evidence="2 3">
    <name type="scientific">Bilophila wadsworthia (strain 3_1_6)</name>
    <dbReference type="NCBI Taxonomy" id="563192"/>
    <lineage>
        <taxon>Bacteria</taxon>
        <taxon>Pseudomonadati</taxon>
        <taxon>Thermodesulfobacteriota</taxon>
        <taxon>Desulfovibrionia</taxon>
        <taxon>Desulfovibrionales</taxon>
        <taxon>Desulfovibrionaceae</taxon>
        <taxon>Bilophila</taxon>
    </lineage>
</organism>
<feature type="domain" description="HTH cro/C1-type" evidence="1">
    <location>
        <begin position="7"/>
        <end position="61"/>
    </location>
</feature>
<gene>
    <name evidence="2" type="ORF">HMPREF0179_01830</name>
</gene>
<dbReference type="GeneID" id="78087506"/>
<name>E5Y6L7_BILW3</name>